<protein>
    <submittedName>
        <fullName evidence="1">Uncharacterized protein</fullName>
    </submittedName>
</protein>
<sequence length="113" mass="12288">MPLGLRVAVVNHHADQPILNRADLTLLLRLRISCQWSLDVMAELQADRPTGCQSAVQTLLLENGISSAVFAGLHRISVLPVAVEEEERRGLSKLLGDFLGGASHGFLAFTRFA</sequence>
<name>A0A0G4GEN4_9ALVE</name>
<dbReference type="EMBL" id="CDMZ01001137">
    <property type="protein sequence ID" value="CEM27839.1"/>
    <property type="molecule type" value="Genomic_DNA"/>
</dbReference>
<dbReference type="VEuPathDB" id="CryptoDB:Cvel_4592"/>
<evidence type="ECO:0000313" key="1">
    <source>
        <dbReference type="EMBL" id="CEM27839.1"/>
    </source>
</evidence>
<accession>A0A0G4GEN4</accession>
<gene>
    <name evidence="1" type="ORF">Cvel_4592</name>
</gene>
<organism evidence="1">
    <name type="scientific">Chromera velia CCMP2878</name>
    <dbReference type="NCBI Taxonomy" id="1169474"/>
    <lineage>
        <taxon>Eukaryota</taxon>
        <taxon>Sar</taxon>
        <taxon>Alveolata</taxon>
        <taxon>Colpodellida</taxon>
        <taxon>Chromeraceae</taxon>
        <taxon>Chromera</taxon>
    </lineage>
</organism>
<reference evidence="1" key="1">
    <citation type="submission" date="2014-11" db="EMBL/GenBank/DDBJ databases">
        <authorList>
            <person name="Otto D Thomas"/>
            <person name="Naeem Raeece"/>
        </authorList>
    </citation>
    <scope>NUCLEOTIDE SEQUENCE</scope>
</reference>
<proteinExistence type="predicted"/>
<dbReference type="AlphaFoldDB" id="A0A0G4GEN4"/>